<dbReference type="AlphaFoldDB" id="A0A1R1L7M9"/>
<comment type="caution">
    <text evidence="1">The sequence shown here is derived from an EMBL/GenBank/DDBJ whole genome shotgun (WGS) entry which is preliminary data.</text>
</comment>
<reference evidence="1 2" key="1">
    <citation type="submission" date="2016-12" db="EMBL/GenBank/DDBJ databases">
        <title>Draft genome of Tersicoccus phoenicis 1P05MA.</title>
        <authorList>
            <person name="Nakajima Y."/>
            <person name="Yoshizawa S."/>
            <person name="Nakamura K."/>
            <person name="Ogura Y."/>
            <person name="Hayashi T."/>
            <person name="Kogure K."/>
        </authorList>
    </citation>
    <scope>NUCLEOTIDE SEQUENCE [LARGE SCALE GENOMIC DNA]</scope>
    <source>
        <strain evidence="1 2">1p05MA</strain>
    </source>
</reference>
<evidence type="ECO:0000313" key="2">
    <source>
        <dbReference type="Proteomes" id="UP000187085"/>
    </source>
</evidence>
<dbReference type="EMBL" id="MRDE01000072">
    <property type="protein sequence ID" value="OMH23551.1"/>
    <property type="molecule type" value="Genomic_DNA"/>
</dbReference>
<proteinExistence type="predicted"/>
<keyword evidence="2" id="KW-1185">Reference proteome</keyword>
<gene>
    <name evidence="1" type="ORF">BKD30_11545</name>
</gene>
<dbReference type="Proteomes" id="UP000187085">
    <property type="component" value="Unassembled WGS sequence"/>
</dbReference>
<dbReference type="STRING" id="554083.BKD30_11545"/>
<name>A0A1R1L7M9_9MICC</name>
<protein>
    <recommendedName>
        <fullName evidence="3">DNA-binding protein</fullName>
    </recommendedName>
</protein>
<organism evidence="1 2">
    <name type="scientific">Tersicoccus phoenicis</name>
    <dbReference type="NCBI Taxonomy" id="554083"/>
    <lineage>
        <taxon>Bacteria</taxon>
        <taxon>Bacillati</taxon>
        <taxon>Actinomycetota</taxon>
        <taxon>Actinomycetes</taxon>
        <taxon>Micrococcales</taxon>
        <taxon>Micrococcaceae</taxon>
        <taxon>Tersicoccus</taxon>
    </lineage>
</organism>
<evidence type="ECO:0000313" key="1">
    <source>
        <dbReference type="EMBL" id="OMH23551.1"/>
    </source>
</evidence>
<evidence type="ECO:0008006" key="3">
    <source>
        <dbReference type="Google" id="ProtNLM"/>
    </source>
</evidence>
<sequence>MSSIVQRFIREAGSSLSEEQLRDALVEASSGPTAAGQPATASDVEWLLNVSGLDGDDQAELVELLDDTAQSQALVEQDRVRWATRTLNGSMTAQDAATLLGVDRTTVARRHDRGQLYGISTRSGVRYPRWQFLRDEDGTVSVPGGLADVIASLPPDAHPLTVEALLSTPNEKTGNAPPLQWLAGGGPVEPVVELATGLRWLP</sequence>
<accession>A0A1R1L7M9</accession>